<organism evidence="1 2">
    <name type="scientific">Mycena albidolilacea</name>
    <dbReference type="NCBI Taxonomy" id="1033008"/>
    <lineage>
        <taxon>Eukaryota</taxon>
        <taxon>Fungi</taxon>
        <taxon>Dikarya</taxon>
        <taxon>Basidiomycota</taxon>
        <taxon>Agaricomycotina</taxon>
        <taxon>Agaricomycetes</taxon>
        <taxon>Agaricomycetidae</taxon>
        <taxon>Agaricales</taxon>
        <taxon>Marasmiineae</taxon>
        <taxon>Mycenaceae</taxon>
        <taxon>Mycena</taxon>
    </lineage>
</organism>
<proteinExistence type="predicted"/>
<keyword evidence="2" id="KW-1185">Reference proteome</keyword>
<evidence type="ECO:0000313" key="2">
    <source>
        <dbReference type="Proteomes" id="UP001218218"/>
    </source>
</evidence>
<dbReference type="InterPro" id="IPR036047">
    <property type="entry name" value="F-box-like_dom_sf"/>
</dbReference>
<dbReference type="Proteomes" id="UP001218218">
    <property type="component" value="Unassembled WGS sequence"/>
</dbReference>
<dbReference type="SUPFAM" id="SSF81383">
    <property type="entry name" value="F-box domain"/>
    <property type="match status" value="1"/>
</dbReference>
<protein>
    <recommendedName>
        <fullName evidence="3">F-box domain-containing protein</fullName>
    </recommendedName>
</protein>
<gene>
    <name evidence="1" type="ORF">DFH08DRAFT_35800</name>
</gene>
<evidence type="ECO:0008006" key="3">
    <source>
        <dbReference type="Google" id="ProtNLM"/>
    </source>
</evidence>
<dbReference type="AlphaFoldDB" id="A0AAD7AVR9"/>
<dbReference type="EMBL" id="JARIHO010000001">
    <property type="protein sequence ID" value="KAJ7368907.1"/>
    <property type="molecule type" value="Genomic_DNA"/>
</dbReference>
<comment type="caution">
    <text evidence="1">The sequence shown here is derived from an EMBL/GenBank/DDBJ whole genome shotgun (WGS) entry which is preliminary data.</text>
</comment>
<sequence length="496" mass="56065">MASSANRKHLHDLVEDVLILILIECDAAGVLALSETSKFFHRVAFTNTVWYSLVAKLVQRGFIDCRSDDENLKDLSTEQLIGIIKRILHGPKAWADIPSQSYPVAVRRSLNLFRKLVRKPAVEAAAPLGEAKRIVLHPKIAQGPAMWPFTHRLNHSKLLPGGKYVLFLNSARLECWSVFEARLVWKHTPSMDHTSVHNFEVEMLECQLAVIVTCQRTDPGEQFVEITTVNFTTGVSDLELVSRAPETSFDFARIDCAVCGEIVAVYLSWTQVLFINWRTRSRILVSTSKESSQMAVIPGYLILMMAAPRGEHRLAFSPFASFRFWEPNSSLEAPSTHVPVAKLPFFSAIGKPISLTSQPPGRKVENLLLRRSIWVHESPLQQGRYKIWLHTWFNVAPALCSFECVKRDAGLSWRFLSTTHMPMHIYPKRMSLSGHTLGYCRGHRGLRIIPPVPTNKESACRELVEFPGRAPFIHLSSFSGNLTYSTDKEVVVVYYD</sequence>
<evidence type="ECO:0000313" key="1">
    <source>
        <dbReference type="EMBL" id="KAJ7368907.1"/>
    </source>
</evidence>
<reference evidence="1" key="1">
    <citation type="submission" date="2023-03" db="EMBL/GenBank/DDBJ databases">
        <title>Massive genome expansion in bonnet fungi (Mycena s.s.) driven by repeated elements and novel gene families across ecological guilds.</title>
        <authorList>
            <consortium name="Lawrence Berkeley National Laboratory"/>
            <person name="Harder C.B."/>
            <person name="Miyauchi S."/>
            <person name="Viragh M."/>
            <person name="Kuo A."/>
            <person name="Thoen E."/>
            <person name="Andreopoulos B."/>
            <person name="Lu D."/>
            <person name="Skrede I."/>
            <person name="Drula E."/>
            <person name="Henrissat B."/>
            <person name="Morin E."/>
            <person name="Kohler A."/>
            <person name="Barry K."/>
            <person name="LaButti K."/>
            <person name="Morin E."/>
            <person name="Salamov A."/>
            <person name="Lipzen A."/>
            <person name="Mereny Z."/>
            <person name="Hegedus B."/>
            <person name="Baldrian P."/>
            <person name="Stursova M."/>
            <person name="Weitz H."/>
            <person name="Taylor A."/>
            <person name="Grigoriev I.V."/>
            <person name="Nagy L.G."/>
            <person name="Martin F."/>
            <person name="Kauserud H."/>
        </authorList>
    </citation>
    <scope>NUCLEOTIDE SEQUENCE</scope>
    <source>
        <strain evidence="1">CBHHK002</strain>
    </source>
</reference>
<name>A0AAD7AVR9_9AGAR</name>
<accession>A0AAD7AVR9</accession>